<gene>
    <name evidence="3" type="ORF">CLCR_04651</name>
</gene>
<dbReference type="VEuPathDB" id="FungiDB:G647_07381"/>
<dbReference type="EMBL" id="LGRB01000011">
    <property type="protein sequence ID" value="OCT49040.1"/>
    <property type="molecule type" value="Genomic_DNA"/>
</dbReference>
<comment type="caution">
    <text evidence="3">The sequence shown here is derived from an EMBL/GenBank/DDBJ whole genome shotgun (WGS) entry which is preliminary data.</text>
</comment>
<feature type="coiled-coil region" evidence="1">
    <location>
        <begin position="213"/>
        <end position="305"/>
    </location>
</feature>
<evidence type="ECO:0000313" key="3">
    <source>
        <dbReference type="EMBL" id="OCT49040.1"/>
    </source>
</evidence>
<protein>
    <submittedName>
        <fullName evidence="3">Uncharacterized protein</fullName>
    </submittedName>
</protein>
<dbReference type="OrthoDB" id="4154367at2759"/>
<keyword evidence="4" id="KW-1185">Reference proteome</keyword>
<proteinExistence type="predicted"/>
<keyword evidence="1" id="KW-0175">Coiled coil</keyword>
<reference evidence="4" key="1">
    <citation type="submission" date="2015-07" db="EMBL/GenBank/DDBJ databases">
        <authorList>
            <person name="Teixeira M.M."/>
            <person name="Souza R.C."/>
            <person name="Almeida L.G."/>
            <person name="Vicente V.A."/>
            <person name="de Hoog S."/>
            <person name="Bocca A.L."/>
            <person name="de Almeida S.R."/>
            <person name="Vasconcelos A.T."/>
            <person name="Felipe M.S."/>
        </authorList>
    </citation>
    <scope>NUCLEOTIDE SEQUENCE [LARGE SCALE GENOMIC DNA]</scope>
    <source>
        <strain evidence="4">KSF</strain>
    </source>
</reference>
<organism evidence="3 4">
    <name type="scientific">Cladophialophora carrionii</name>
    <dbReference type="NCBI Taxonomy" id="86049"/>
    <lineage>
        <taxon>Eukaryota</taxon>
        <taxon>Fungi</taxon>
        <taxon>Dikarya</taxon>
        <taxon>Ascomycota</taxon>
        <taxon>Pezizomycotina</taxon>
        <taxon>Eurotiomycetes</taxon>
        <taxon>Chaetothyriomycetidae</taxon>
        <taxon>Chaetothyriales</taxon>
        <taxon>Herpotrichiellaceae</taxon>
        <taxon>Cladophialophora</taxon>
    </lineage>
</organism>
<feature type="region of interest" description="Disordered" evidence="2">
    <location>
        <begin position="604"/>
        <end position="625"/>
    </location>
</feature>
<name>A0A1C1CKK1_9EURO</name>
<evidence type="ECO:0000313" key="4">
    <source>
        <dbReference type="Proteomes" id="UP000094526"/>
    </source>
</evidence>
<dbReference type="VEuPathDB" id="FungiDB:CLCR_04651"/>
<dbReference type="Proteomes" id="UP000094526">
    <property type="component" value="Unassembled WGS sequence"/>
</dbReference>
<dbReference type="STRING" id="86049.A0A1C1CKK1"/>
<dbReference type="AlphaFoldDB" id="A0A1C1CKK1"/>
<accession>A0A1C1CKK1</accession>
<evidence type="ECO:0000256" key="2">
    <source>
        <dbReference type="SAM" id="MobiDB-lite"/>
    </source>
</evidence>
<sequence>MSPKTPNYIFSLPKNREITSTEARILKLLHPGSPKKSTRDIHPVRSATMAQAAEGGSVHLNGPSANQGTVSQGMEGADAEISQVKTVHFGCFNDRIQTEVQKLQTGLSTLDEAITELTRQFRKYRKVVSTVGDRYGDDEALLRKIDDLETGKKAIWKEAQDDRDSHRKEMVELKEKHAKEILDLQAKAEAGTKKEAKFEQKKQELVEAHACAKEKREQELKQKIQDLEKEHQQKKEQVEMDNAQKIANLKKDRDKLEEAKARLSKELHDRTSERDREKDLRKMVQEEMQNDMTRLQGELTSIKKQYQLEQRPSKFYTEEYKKLFERVQQIVCERLTDLPEKALMRPADISEKVCHQNRIFEQIPIAESECSVMLRRAAAEHIVISFICDTIWRPFFSEYLVSSHVHDSVLPTMHSGMAEAGRDFQHRWKVATLKTLDKLDNMNKTNGQDEIWKLVDQQIMGPLRYLLGDPQAFLSDLTQIVSQAIELGKAAERDQMKLIFDQAPSVSEQNSGWWIDWLDESYEPDYGTDQSPSSPTSTITTASLIVRTEPLLTSPKILRQVETSEEIELILPGRAIFPERGIFQEGALQWQKIRNASSEVARARNGIGRRQSTSTAGLGMSAQSPMQPSILWGASRLVEQRE</sequence>
<feature type="compositionally biased region" description="Polar residues" evidence="2">
    <location>
        <begin position="610"/>
        <end position="625"/>
    </location>
</feature>
<dbReference type="VEuPathDB" id="FungiDB:G647_07380"/>
<evidence type="ECO:0000256" key="1">
    <source>
        <dbReference type="SAM" id="Coils"/>
    </source>
</evidence>